<dbReference type="InterPro" id="IPR011042">
    <property type="entry name" value="6-blade_b-propeller_TolB-like"/>
</dbReference>
<organism evidence="1 2">
    <name type="scientific">Undibacterium terreum</name>
    <dbReference type="NCBI Taxonomy" id="1224302"/>
    <lineage>
        <taxon>Bacteria</taxon>
        <taxon>Pseudomonadati</taxon>
        <taxon>Pseudomonadota</taxon>
        <taxon>Betaproteobacteria</taxon>
        <taxon>Burkholderiales</taxon>
        <taxon>Oxalobacteraceae</taxon>
        <taxon>Undibacterium</taxon>
    </lineage>
</organism>
<dbReference type="EMBL" id="BMED01000004">
    <property type="protein sequence ID" value="GGC87815.1"/>
    <property type="molecule type" value="Genomic_DNA"/>
</dbReference>
<name>A0A916UTZ5_9BURK</name>
<proteinExistence type="predicted"/>
<gene>
    <name evidence="1" type="ORF">GCM10011396_38800</name>
</gene>
<evidence type="ECO:0000313" key="2">
    <source>
        <dbReference type="Proteomes" id="UP000637423"/>
    </source>
</evidence>
<protein>
    <recommendedName>
        <fullName evidence="3">NHL repeat-containing protein</fullName>
    </recommendedName>
</protein>
<evidence type="ECO:0008006" key="3">
    <source>
        <dbReference type="Google" id="ProtNLM"/>
    </source>
</evidence>
<dbReference type="Proteomes" id="UP000637423">
    <property type="component" value="Unassembled WGS sequence"/>
</dbReference>
<reference evidence="1" key="1">
    <citation type="journal article" date="2014" name="Int. J. Syst. Evol. Microbiol.">
        <title>Complete genome sequence of Corynebacterium casei LMG S-19264T (=DSM 44701T), isolated from a smear-ripened cheese.</title>
        <authorList>
            <consortium name="US DOE Joint Genome Institute (JGI-PGF)"/>
            <person name="Walter F."/>
            <person name="Albersmeier A."/>
            <person name="Kalinowski J."/>
            <person name="Ruckert C."/>
        </authorList>
    </citation>
    <scope>NUCLEOTIDE SEQUENCE</scope>
    <source>
        <strain evidence="1">CGMCC 1.10998</strain>
    </source>
</reference>
<keyword evidence="2" id="KW-1185">Reference proteome</keyword>
<evidence type="ECO:0000313" key="1">
    <source>
        <dbReference type="EMBL" id="GGC87815.1"/>
    </source>
</evidence>
<comment type="caution">
    <text evidence="1">The sequence shown here is derived from an EMBL/GenBank/DDBJ whole genome shotgun (WGS) entry which is preliminary data.</text>
</comment>
<reference evidence="1" key="2">
    <citation type="submission" date="2020-09" db="EMBL/GenBank/DDBJ databases">
        <authorList>
            <person name="Sun Q."/>
            <person name="Zhou Y."/>
        </authorList>
    </citation>
    <scope>NUCLEOTIDE SEQUENCE</scope>
    <source>
        <strain evidence="1">CGMCC 1.10998</strain>
    </source>
</reference>
<sequence length="279" mass="28484">MAGNVYVADTHSIRKITSQGLVTTLAGGLIAGNADGVGTAASFDYIFGLATDVSGNVYVADYFNNKIRKVSPAGVVTTFAGSGVQGKSDGPAAVASFFGPTSIAIDSHGTIYVSDSQNGLIRKITSEGVVSSLAGSGHFGNVDGTGTSASFGSTLSIAIDKSDYLYVSDEDNNSIRKITPTGVVTTFSALIGFDHPGGLTLDVDGNLFVADIMNQQIKKVTPAGLVSTLAGRGPGLNTDVDGIGIAANFYLPVDISRDTSGTLYVVDAGANLIRKITAQ</sequence>
<dbReference type="SUPFAM" id="SSF101898">
    <property type="entry name" value="NHL repeat"/>
    <property type="match status" value="1"/>
</dbReference>
<dbReference type="PANTHER" id="PTHR13833:SF71">
    <property type="entry name" value="NHL DOMAIN-CONTAINING PROTEIN"/>
    <property type="match status" value="1"/>
</dbReference>
<dbReference type="Gene3D" id="2.120.10.30">
    <property type="entry name" value="TolB, C-terminal domain"/>
    <property type="match status" value="3"/>
</dbReference>
<dbReference type="AlphaFoldDB" id="A0A916UTZ5"/>
<accession>A0A916UTZ5</accession>
<dbReference type="PANTHER" id="PTHR13833">
    <property type="match status" value="1"/>
</dbReference>